<proteinExistence type="predicted"/>
<protein>
    <submittedName>
        <fullName evidence="1">Uncharacterized protein</fullName>
    </submittedName>
</protein>
<dbReference type="Proteomes" id="UP000835052">
    <property type="component" value="Unassembled WGS sequence"/>
</dbReference>
<dbReference type="AlphaFoldDB" id="A0A8S1HEP3"/>
<gene>
    <name evidence="1" type="ORF">CAUJ_LOCUS9616</name>
</gene>
<dbReference type="EMBL" id="CAJGYM010000037">
    <property type="protein sequence ID" value="CAD6193697.1"/>
    <property type="molecule type" value="Genomic_DNA"/>
</dbReference>
<name>A0A8S1HEP3_9PELO</name>
<sequence>MVSSPPLVKPWKTKAVERYIMLTGASERSEGLLPTRMARTQAGPSLSAKARMHQVSKSAERNLPHKVDLTRRAHSAGNLRRQKGHLCVGSEASTVEWECRRERYGSKTLTRSQRHVGEIAAGSLGYIACGPLRYRQLCWV</sequence>
<reference evidence="1" key="1">
    <citation type="submission" date="2020-10" db="EMBL/GenBank/DDBJ databases">
        <authorList>
            <person name="Kikuchi T."/>
        </authorList>
    </citation>
    <scope>NUCLEOTIDE SEQUENCE</scope>
    <source>
        <strain evidence="1">NKZ352</strain>
    </source>
</reference>
<evidence type="ECO:0000313" key="1">
    <source>
        <dbReference type="EMBL" id="CAD6193697.1"/>
    </source>
</evidence>
<accession>A0A8S1HEP3</accession>
<organism evidence="1 2">
    <name type="scientific">Caenorhabditis auriculariae</name>
    <dbReference type="NCBI Taxonomy" id="2777116"/>
    <lineage>
        <taxon>Eukaryota</taxon>
        <taxon>Metazoa</taxon>
        <taxon>Ecdysozoa</taxon>
        <taxon>Nematoda</taxon>
        <taxon>Chromadorea</taxon>
        <taxon>Rhabditida</taxon>
        <taxon>Rhabditina</taxon>
        <taxon>Rhabditomorpha</taxon>
        <taxon>Rhabditoidea</taxon>
        <taxon>Rhabditidae</taxon>
        <taxon>Peloderinae</taxon>
        <taxon>Caenorhabditis</taxon>
    </lineage>
</organism>
<evidence type="ECO:0000313" key="2">
    <source>
        <dbReference type="Proteomes" id="UP000835052"/>
    </source>
</evidence>
<comment type="caution">
    <text evidence="1">The sequence shown here is derived from an EMBL/GenBank/DDBJ whole genome shotgun (WGS) entry which is preliminary data.</text>
</comment>
<keyword evidence="2" id="KW-1185">Reference proteome</keyword>